<dbReference type="GeneID" id="44130481"/>
<dbReference type="GO" id="GO:0019748">
    <property type="term" value="P:secondary metabolic process"/>
    <property type="evidence" value="ECO:0007669"/>
    <property type="project" value="TreeGrafter"/>
</dbReference>
<dbReference type="InterPro" id="IPR032465">
    <property type="entry name" value="ACMSD"/>
</dbReference>
<evidence type="ECO:0000313" key="4">
    <source>
        <dbReference type="Proteomes" id="UP000269431"/>
    </source>
</evidence>
<dbReference type="PANTHER" id="PTHR21240">
    <property type="entry name" value="2-AMINO-3-CARBOXYLMUCONATE-6-SEMIALDEHYDE DECARBOXYLASE"/>
    <property type="match status" value="1"/>
</dbReference>
<evidence type="ECO:0000259" key="2">
    <source>
        <dbReference type="Pfam" id="PF04909"/>
    </source>
</evidence>
<gene>
    <name evidence="3" type="ORF">SULZ_12815</name>
</gene>
<dbReference type="Gene3D" id="3.20.20.140">
    <property type="entry name" value="Metal-dependent hydrolases"/>
    <property type="match status" value="1"/>
</dbReference>
<reference evidence="3 4" key="1">
    <citation type="journal article" date="2018" name="Proc. Natl. Acad. Sci. U.S.A.">
        <title>Nonmutational mechanism of inheritance in the Archaeon Sulfolobus solfataricus.</title>
        <authorList>
            <person name="Payne S."/>
            <person name="McCarthy S."/>
            <person name="Johnson T."/>
            <person name="North E."/>
            <person name="Blum P."/>
        </authorList>
    </citation>
    <scope>NUCLEOTIDE SEQUENCE [LARGE SCALE GENOMIC DNA]</scope>
    <source>
        <strain evidence="3 4">SUL120</strain>
    </source>
</reference>
<accession>A0A3G8ESR9</accession>
<keyword evidence="1" id="KW-0456">Lyase</keyword>
<dbReference type="Proteomes" id="UP000269431">
    <property type="component" value="Chromosome"/>
</dbReference>
<feature type="domain" description="Amidohydrolase-related" evidence="2">
    <location>
        <begin position="69"/>
        <end position="264"/>
    </location>
</feature>
<dbReference type="GO" id="GO:0016831">
    <property type="term" value="F:carboxy-lyase activity"/>
    <property type="evidence" value="ECO:0007669"/>
    <property type="project" value="InterPro"/>
</dbReference>
<dbReference type="InterPro" id="IPR032466">
    <property type="entry name" value="Metal_Hydrolase"/>
</dbReference>
<dbReference type="GO" id="GO:0005737">
    <property type="term" value="C:cytoplasm"/>
    <property type="evidence" value="ECO:0007669"/>
    <property type="project" value="TreeGrafter"/>
</dbReference>
<dbReference type="SUPFAM" id="SSF51556">
    <property type="entry name" value="Metallo-dependent hydrolases"/>
    <property type="match status" value="1"/>
</dbReference>
<dbReference type="PANTHER" id="PTHR21240:SF28">
    <property type="entry name" value="ISO-OROTATE DECARBOXYLASE (EUROFUNG)"/>
    <property type="match status" value="1"/>
</dbReference>
<protein>
    <recommendedName>
        <fullName evidence="2">Amidohydrolase-related domain-containing protein</fullName>
    </recommendedName>
</protein>
<evidence type="ECO:0000256" key="1">
    <source>
        <dbReference type="ARBA" id="ARBA00023239"/>
    </source>
</evidence>
<dbReference type="RefSeq" id="WP_164497316.1">
    <property type="nucleotide sequence ID" value="NZ_CP033241.1"/>
</dbReference>
<dbReference type="InterPro" id="IPR006680">
    <property type="entry name" value="Amidohydro-rel"/>
</dbReference>
<dbReference type="AlphaFoldDB" id="A0A3G8ESR9"/>
<evidence type="ECO:0000313" key="3">
    <source>
        <dbReference type="EMBL" id="AZF84778.1"/>
    </source>
</evidence>
<organism evidence="3 4">
    <name type="scientific">Saccharolobus solfataricus</name>
    <name type="common">Sulfolobus solfataricus</name>
    <dbReference type="NCBI Taxonomy" id="2287"/>
    <lineage>
        <taxon>Archaea</taxon>
        <taxon>Thermoproteota</taxon>
        <taxon>Thermoprotei</taxon>
        <taxon>Sulfolobales</taxon>
        <taxon>Sulfolobaceae</taxon>
        <taxon>Saccharolobus</taxon>
    </lineage>
</organism>
<dbReference type="GO" id="GO:0016787">
    <property type="term" value="F:hydrolase activity"/>
    <property type="evidence" value="ECO:0007669"/>
    <property type="project" value="InterPro"/>
</dbReference>
<dbReference type="EMBL" id="CP033241">
    <property type="protein sequence ID" value="AZF84778.1"/>
    <property type="molecule type" value="Genomic_DNA"/>
</dbReference>
<name>A0A3G8ESR9_SACSO</name>
<sequence length="365" mass="41495">MVVEEINYGTRYWVIDGMLVPRPLGAPGPGPAKGLIQHYNHPKFGKVVDMNNNSPLAIDGSLDDIQGRLMDMDRMGVYLQVVNPTLAIPIAMIKDANYAYALCKAYNNYVSEKLRNQKRIKANYVVPLQDVKLAINELYRVKEMNSFAGVVIPPIVVGNSEVGLSIKTVADESFDAFWKEVAKLRVPVTIHSLSSLPLPWIMLGRKYLYSRTMTHSITMEIILTLMIGNGYFDRYPELRILLAEAGSTWLPYWLYYFGEQYEHPTIKIAGKFFGINELPNKKPIEYLKEGNIYVSVEAEEPTEILKYIIEKMGIGSQLVFATDYGHEEMVIDAVHEFVENQKELGKENLINILSINSIKFYNLEL</sequence>
<proteinExistence type="predicted"/>
<dbReference type="Pfam" id="PF04909">
    <property type="entry name" value="Amidohydro_2"/>
    <property type="match status" value="1"/>
</dbReference>